<sequence length="226" mass="27065">MAGRGGWGRGGGFQRYVPPVPFVLFPEDINLPDAKPAEIDRYTMKLLKWDNQFNSYFKAAAYYLEEKEEVKGRKRMHVETYSDKKKKKNFTRDSLSQVLHFEGFAKELIPGKKMWRSRKKMRWNPEADMTQKKFFEELEKKLKVSLRKRVNIKAKKKEKKKVKTKMKMKRRIRSPREILMMVTIIRMIMLMMMKTIIMMLNLVMMKISCKLSIWRMIVYSSLFQGL</sequence>
<reference evidence="1" key="1">
    <citation type="submission" date="2023-10" db="EMBL/GenBank/DDBJ databases">
        <authorList>
            <person name="Rodriguez Cubillos JULIANA M."/>
            <person name="De Vega J."/>
        </authorList>
    </citation>
    <scope>NUCLEOTIDE SEQUENCE</scope>
</reference>
<proteinExistence type="predicted"/>
<dbReference type="Proteomes" id="UP001177021">
    <property type="component" value="Unassembled WGS sequence"/>
</dbReference>
<gene>
    <name evidence="1" type="ORF">MILVUS5_LOCUS37648</name>
</gene>
<name>A0ACB0LYH7_TRIPR</name>
<evidence type="ECO:0000313" key="1">
    <source>
        <dbReference type="EMBL" id="CAJ2674383.1"/>
    </source>
</evidence>
<organism evidence="1 2">
    <name type="scientific">Trifolium pratense</name>
    <name type="common">Red clover</name>
    <dbReference type="NCBI Taxonomy" id="57577"/>
    <lineage>
        <taxon>Eukaryota</taxon>
        <taxon>Viridiplantae</taxon>
        <taxon>Streptophyta</taxon>
        <taxon>Embryophyta</taxon>
        <taxon>Tracheophyta</taxon>
        <taxon>Spermatophyta</taxon>
        <taxon>Magnoliopsida</taxon>
        <taxon>eudicotyledons</taxon>
        <taxon>Gunneridae</taxon>
        <taxon>Pentapetalae</taxon>
        <taxon>rosids</taxon>
        <taxon>fabids</taxon>
        <taxon>Fabales</taxon>
        <taxon>Fabaceae</taxon>
        <taxon>Papilionoideae</taxon>
        <taxon>50 kb inversion clade</taxon>
        <taxon>NPAAA clade</taxon>
        <taxon>Hologalegina</taxon>
        <taxon>IRL clade</taxon>
        <taxon>Trifolieae</taxon>
        <taxon>Trifolium</taxon>
    </lineage>
</organism>
<protein>
    <submittedName>
        <fullName evidence="1">Uncharacterized protein</fullName>
    </submittedName>
</protein>
<accession>A0ACB0LYH7</accession>
<dbReference type="EMBL" id="CASHSV030000716">
    <property type="protein sequence ID" value="CAJ2674383.1"/>
    <property type="molecule type" value="Genomic_DNA"/>
</dbReference>
<evidence type="ECO:0000313" key="2">
    <source>
        <dbReference type="Proteomes" id="UP001177021"/>
    </source>
</evidence>
<comment type="caution">
    <text evidence="1">The sequence shown here is derived from an EMBL/GenBank/DDBJ whole genome shotgun (WGS) entry which is preliminary data.</text>
</comment>
<keyword evidence="2" id="KW-1185">Reference proteome</keyword>